<dbReference type="eggNOG" id="COG4815">
    <property type="taxonomic scope" value="Bacteria"/>
</dbReference>
<evidence type="ECO:0000313" key="1">
    <source>
        <dbReference type="EMBL" id="CDF78110.1"/>
    </source>
</evidence>
<reference evidence="1 2" key="1">
    <citation type="journal article" date="2013" name="Appl. Environ. Microbiol.">
        <title>The genome of the alga-associated marine flavobacterium Formosa agariphila KMM 3901T reveals a broad potential for degradation of algal polysaccharides.</title>
        <authorList>
            <person name="Mann A.J."/>
            <person name="Hahnke R.L."/>
            <person name="Huang S."/>
            <person name="Werner J."/>
            <person name="Xing P."/>
            <person name="Barbeyron T."/>
            <person name="Huettel B."/>
            <person name="Stueber K."/>
            <person name="Reinhardt R."/>
            <person name="Harder J."/>
            <person name="Gloeckner F.O."/>
            <person name="Amann R.I."/>
            <person name="Teeling H."/>
        </authorList>
    </citation>
    <scope>NUCLEOTIDE SEQUENCE [LARGE SCALE GENOMIC DNA]</scope>
    <source>
        <strain evidence="2">DSM 15362 / KCTC 12365 / LMG 23005 / KMM 3901</strain>
    </source>
</reference>
<dbReference type="Gene3D" id="3.40.1350.140">
    <property type="entry name" value="MepB-like"/>
    <property type="match status" value="1"/>
</dbReference>
<name>T2KH31_FORAG</name>
<organism evidence="1 2">
    <name type="scientific">Formosa agariphila (strain DSM 15362 / KCTC 12365 / LMG 23005 / KMM 3901 / M-2Alg 35-1)</name>
    <dbReference type="NCBI Taxonomy" id="1347342"/>
    <lineage>
        <taxon>Bacteria</taxon>
        <taxon>Pseudomonadati</taxon>
        <taxon>Bacteroidota</taxon>
        <taxon>Flavobacteriia</taxon>
        <taxon>Flavobacteriales</taxon>
        <taxon>Flavobacteriaceae</taxon>
        <taxon>Formosa</taxon>
    </lineage>
</organism>
<dbReference type="InterPro" id="IPR038231">
    <property type="entry name" value="MepB-like_sf"/>
</dbReference>
<dbReference type="RefSeq" id="WP_038526875.1">
    <property type="nucleotide sequence ID" value="NZ_HG315671.1"/>
</dbReference>
<proteinExistence type="predicted"/>
<evidence type="ECO:0000313" key="2">
    <source>
        <dbReference type="Proteomes" id="UP000016160"/>
    </source>
</evidence>
<dbReference type="Pfam" id="PF08877">
    <property type="entry name" value="MepB-like"/>
    <property type="match status" value="1"/>
</dbReference>
<dbReference type="EMBL" id="HG315671">
    <property type="protein sequence ID" value="CDF78110.1"/>
    <property type="molecule type" value="Genomic_DNA"/>
</dbReference>
<evidence type="ECO:0008006" key="3">
    <source>
        <dbReference type="Google" id="ProtNLM"/>
    </source>
</evidence>
<dbReference type="AlphaFoldDB" id="T2KH31"/>
<keyword evidence="2" id="KW-1185">Reference proteome</keyword>
<dbReference type="PIRSF" id="PIRSF032285">
    <property type="entry name" value="UCP032285"/>
    <property type="match status" value="1"/>
</dbReference>
<dbReference type="PATRIC" id="fig|1347342.6.peg.402"/>
<dbReference type="HOGENOM" id="CLU_111604_0_0_10"/>
<dbReference type="OrthoDB" id="4954833at2"/>
<dbReference type="InterPro" id="IPR011235">
    <property type="entry name" value="MepB-like"/>
</dbReference>
<dbReference type="STRING" id="1347342.BN863_3980"/>
<dbReference type="Proteomes" id="UP000016160">
    <property type="component" value="Chromosome"/>
</dbReference>
<gene>
    <name evidence="1" type="ORF">BN863_3980</name>
</gene>
<accession>T2KH31</accession>
<protein>
    <recommendedName>
        <fullName evidence="3">MepB domain containing protein</fullName>
    </recommendedName>
</protein>
<sequence length="162" mass="18382">MSPTLERIQTKLYGPSGLILSHYENEKEGRIYEACQFYLNEARIICRTAKITPKKIGQFVTFWNRNSVGVTQPFSYADAFDFYVINVAKGEQLGQFVIPKTVGISKGLIATDSKAGKRGFRVYPPWDCPTSNQAKRTQLWQLNYFIPVAEVVDTELVNALYS</sequence>